<dbReference type="Proteomes" id="UP000663868">
    <property type="component" value="Unassembled WGS sequence"/>
</dbReference>
<keyword evidence="13" id="KW-1185">Reference proteome</keyword>
<evidence type="ECO:0000313" key="10">
    <source>
        <dbReference type="EMBL" id="CAF3813191.1"/>
    </source>
</evidence>
<evidence type="ECO:0000313" key="13">
    <source>
        <dbReference type="Proteomes" id="UP000663832"/>
    </source>
</evidence>
<dbReference type="GO" id="GO:0005739">
    <property type="term" value="C:mitochondrion"/>
    <property type="evidence" value="ECO:0007669"/>
    <property type="project" value="UniProtKB-SubCell"/>
</dbReference>
<evidence type="ECO:0000256" key="1">
    <source>
        <dbReference type="ARBA" id="ARBA00004173"/>
    </source>
</evidence>
<keyword evidence="4" id="KW-0175">Coiled coil</keyword>
<dbReference type="EMBL" id="CAJOAY010001225">
    <property type="protein sequence ID" value="CAF3813191.1"/>
    <property type="molecule type" value="Genomic_DNA"/>
</dbReference>
<dbReference type="EMBL" id="CAJOBB010001272">
    <property type="protein sequence ID" value="CAF3833887.1"/>
    <property type="molecule type" value="Genomic_DNA"/>
</dbReference>
<dbReference type="Proteomes" id="UP000663860">
    <property type="component" value="Unassembled WGS sequence"/>
</dbReference>
<dbReference type="EMBL" id="CAJOAZ010005251">
    <property type="protein sequence ID" value="CAF4093320.1"/>
    <property type="molecule type" value="Genomic_DNA"/>
</dbReference>
<accession>A0A813X8V1</accession>
<gene>
    <name evidence="6" type="ORF">BJG266_LOCUS40630</name>
    <name evidence="5" type="ORF">IZO911_LOCUS10728</name>
    <name evidence="8" type="ORF">JYZ213_LOCUS41728</name>
    <name evidence="11" type="ORF">KXQ929_LOCUS19033</name>
    <name evidence="10" type="ORF">OKA104_LOCUS19191</name>
    <name evidence="12" type="ORF">OXD698_LOCUS35016</name>
    <name evidence="9" type="ORF">QVE165_LOCUS57505</name>
    <name evidence="7" type="ORF">VCS650_LOCUS40224</name>
</gene>
<dbReference type="EMBL" id="CAJNOG010001766">
    <property type="protein sequence ID" value="CAF1469578.1"/>
    <property type="molecule type" value="Genomic_DNA"/>
</dbReference>
<name>A0A813X8V1_9BILA</name>
<comment type="similarity">
    <text evidence="2">Belongs to the ATPase inhibitor family.</text>
</comment>
<evidence type="ECO:0000313" key="5">
    <source>
        <dbReference type="EMBL" id="CAF0872375.1"/>
    </source>
</evidence>
<dbReference type="Proteomes" id="UP000663844">
    <property type="component" value="Unassembled WGS sequence"/>
</dbReference>
<protein>
    <submittedName>
        <fullName evidence="5">Uncharacterized protein</fullName>
    </submittedName>
</protein>
<sequence length="107" mass="12654">MLRICNNLLRRQTSQILIATRLTSTDPTAGSINAHHDKFAEREQALENSYFRKLNDELLGQLRDRHTDLEKHADNIEQEQKRIEEQIKKLEKKRDELSKRSQQSTKN</sequence>
<comment type="caution">
    <text evidence="5">The sequence shown here is derived from an EMBL/GenBank/DDBJ whole genome shotgun (WGS) entry which is preliminary data.</text>
</comment>
<dbReference type="EMBL" id="CAJNOM010002366">
    <property type="protein sequence ID" value="CAF1631500.1"/>
    <property type="molecule type" value="Genomic_DNA"/>
</dbReference>
<dbReference type="EMBL" id="CAJNON010001461">
    <property type="protein sequence ID" value="CAF1464299.1"/>
    <property type="molecule type" value="Genomic_DNA"/>
</dbReference>
<evidence type="ECO:0000256" key="3">
    <source>
        <dbReference type="ARBA" id="ARBA00023128"/>
    </source>
</evidence>
<organism evidence="5 14">
    <name type="scientific">Adineta steineri</name>
    <dbReference type="NCBI Taxonomy" id="433720"/>
    <lineage>
        <taxon>Eukaryota</taxon>
        <taxon>Metazoa</taxon>
        <taxon>Spiralia</taxon>
        <taxon>Gnathifera</taxon>
        <taxon>Rotifera</taxon>
        <taxon>Eurotatoria</taxon>
        <taxon>Bdelloidea</taxon>
        <taxon>Adinetida</taxon>
        <taxon>Adinetidae</taxon>
        <taxon>Adineta</taxon>
    </lineage>
</organism>
<dbReference type="AlphaFoldDB" id="A0A813X8V1"/>
<evidence type="ECO:0000313" key="9">
    <source>
        <dbReference type="EMBL" id="CAF1631500.1"/>
    </source>
</evidence>
<dbReference type="Proteomes" id="UP000663891">
    <property type="component" value="Unassembled WGS sequence"/>
</dbReference>
<dbReference type="Pfam" id="PF04568">
    <property type="entry name" value="IATP"/>
    <property type="match status" value="1"/>
</dbReference>
<evidence type="ECO:0000313" key="8">
    <source>
        <dbReference type="EMBL" id="CAF1469578.1"/>
    </source>
</evidence>
<reference evidence="5" key="1">
    <citation type="submission" date="2021-02" db="EMBL/GenBank/DDBJ databases">
        <authorList>
            <person name="Nowell W R."/>
        </authorList>
    </citation>
    <scope>NUCLEOTIDE SEQUENCE</scope>
</reference>
<evidence type="ECO:0000313" key="11">
    <source>
        <dbReference type="EMBL" id="CAF3833887.1"/>
    </source>
</evidence>
<keyword evidence="3" id="KW-0496">Mitochondrion</keyword>
<dbReference type="Proteomes" id="UP000663877">
    <property type="component" value="Unassembled WGS sequence"/>
</dbReference>
<evidence type="ECO:0000313" key="7">
    <source>
        <dbReference type="EMBL" id="CAF1464299.1"/>
    </source>
</evidence>
<dbReference type="Gene3D" id="1.20.5.500">
    <property type="entry name" value="Single helix bin"/>
    <property type="match status" value="1"/>
</dbReference>
<dbReference type="SUPFAM" id="SSF64602">
    <property type="entry name" value="F1 ATPase inhibitor, IF1, C-terminal domain"/>
    <property type="match status" value="1"/>
</dbReference>
<dbReference type="GO" id="GO:0042030">
    <property type="term" value="F:ATPase inhibitor activity"/>
    <property type="evidence" value="ECO:0007669"/>
    <property type="project" value="InterPro"/>
</dbReference>
<evidence type="ECO:0000313" key="14">
    <source>
        <dbReference type="Proteomes" id="UP000663860"/>
    </source>
</evidence>
<evidence type="ECO:0000313" key="12">
    <source>
        <dbReference type="EMBL" id="CAF4093320.1"/>
    </source>
</evidence>
<evidence type="ECO:0000256" key="2">
    <source>
        <dbReference type="ARBA" id="ARBA00010901"/>
    </source>
</evidence>
<proteinExistence type="inferred from homology"/>
<dbReference type="EMBL" id="CAJNOE010000079">
    <property type="protein sequence ID" value="CAF0872375.1"/>
    <property type="molecule type" value="Genomic_DNA"/>
</dbReference>
<feature type="coiled-coil region" evidence="4">
    <location>
        <begin position="59"/>
        <end position="107"/>
    </location>
</feature>
<evidence type="ECO:0000313" key="6">
    <source>
        <dbReference type="EMBL" id="CAF1454596.1"/>
    </source>
</evidence>
<dbReference type="Proteomes" id="UP000663832">
    <property type="component" value="Unassembled WGS sequence"/>
</dbReference>
<dbReference type="InterPro" id="IPR007648">
    <property type="entry name" value="ATPase_inhibitor_mt"/>
</dbReference>
<dbReference type="Proteomes" id="UP000663845">
    <property type="component" value="Unassembled WGS sequence"/>
</dbReference>
<evidence type="ECO:0000256" key="4">
    <source>
        <dbReference type="SAM" id="Coils"/>
    </source>
</evidence>
<dbReference type="Proteomes" id="UP000663881">
    <property type="component" value="Unassembled WGS sequence"/>
</dbReference>
<dbReference type="EMBL" id="CAJNOI010002042">
    <property type="protein sequence ID" value="CAF1454596.1"/>
    <property type="molecule type" value="Genomic_DNA"/>
</dbReference>
<comment type="subcellular location">
    <subcellularLocation>
        <location evidence="1">Mitochondrion</location>
    </subcellularLocation>
</comment>
<dbReference type="OrthoDB" id="10045676at2759"/>